<name>A0A075H0K3_9ARCH</name>
<sequence length="160" mass="18214">MNRCIELIYLDYVIIGLISGIFPTIVMSIFEFPFYKIWGIKGVYELHESEMMVCKLMKRKFQNNISRMGILTHLLNGSLLSVPFVIFINLTNTNPSIIIGILYSVVIWLVTLLPVHKLITGESISENPYGYQPALVSIIGHLIYGIMLYYSYMTLGGLLN</sequence>
<protein>
    <submittedName>
        <fullName evidence="2">Uncharacterized protein</fullName>
    </submittedName>
</protein>
<feature type="transmembrane region" description="Helical" evidence="1">
    <location>
        <begin position="68"/>
        <end position="90"/>
    </location>
</feature>
<keyword evidence="1" id="KW-0472">Membrane</keyword>
<dbReference type="InterPro" id="IPR046739">
    <property type="entry name" value="DUF6789"/>
</dbReference>
<reference evidence="2" key="1">
    <citation type="journal article" date="2014" name="Genome Biol. Evol.">
        <title>Pangenome evidence for extensive interdomain horizontal transfer affecting lineage core and shell genes in uncultured planktonic thaumarchaeota and euryarchaeota.</title>
        <authorList>
            <person name="Deschamps P."/>
            <person name="Zivanovic Y."/>
            <person name="Moreira D."/>
            <person name="Rodriguez-Valera F."/>
            <person name="Lopez-Garcia P."/>
        </authorList>
    </citation>
    <scope>NUCLEOTIDE SEQUENCE</scope>
</reference>
<dbReference type="Pfam" id="PF20587">
    <property type="entry name" value="DUF6789"/>
    <property type="match status" value="1"/>
</dbReference>
<organism evidence="2">
    <name type="scientific">uncultured marine thaumarchaeote KM3_26_F01</name>
    <dbReference type="NCBI Taxonomy" id="1456108"/>
    <lineage>
        <taxon>Archaea</taxon>
        <taxon>Nitrososphaerota</taxon>
        <taxon>environmental samples</taxon>
    </lineage>
</organism>
<feature type="transmembrane region" description="Helical" evidence="1">
    <location>
        <begin position="134"/>
        <end position="152"/>
    </location>
</feature>
<dbReference type="AlphaFoldDB" id="A0A075H0K3"/>
<feature type="transmembrane region" description="Helical" evidence="1">
    <location>
        <begin position="96"/>
        <end position="113"/>
    </location>
</feature>
<keyword evidence="1" id="KW-0812">Transmembrane</keyword>
<proteinExistence type="predicted"/>
<dbReference type="EMBL" id="KF900819">
    <property type="protein sequence ID" value="AIF08062.1"/>
    <property type="molecule type" value="Genomic_DNA"/>
</dbReference>
<accession>A0A075H0K3</accession>
<evidence type="ECO:0000256" key="1">
    <source>
        <dbReference type="SAM" id="Phobius"/>
    </source>
</evidence>
<feature type="transmembrane region" description="Helical" evidence="1">
    <location>
        <begin position="12"/>
        <end position="32"/>
    </location>
</feature>
<keyword evidence="1" id="KW-1133">Transmembrane helix</keyword>
<evidence type="ECO:0000313" key="2">
    <source>
        <dbReference type="EMBL" id="AIF08062.1"/>
    </source>
</evidence>